<dbReference type="EMBL" id="JBEPLU010000004">
    <property type="protein sequence ID" value="MET3528553.1"/>
    <property type="molecule type" value="Genomic_DNA"/>
</dbReference>
<accession>A0ABV2ENI5</accession>
<evidence type="ECO:0008006" key="3">
    <source>
        <dbReference type="Google" id="ProtNLM"/>
    </source>
</evidence>
<comment type="caution">
    <text evidence="1">The sequence shown here is derived from an EMBL/GenBank/DDBJ whole genome shotgun (WGS) entry which is preliminary data.</text>
</comment>
<evidence type="ECO:0000313" key="1">
    <source>
        <dbReference type="EMBL" id="MET3528553.1"/>
    </source>
</evidence>
<name>A0ABV2ENI5_9CAUL</name>
<dbReference type="RefSeq" id="WP_354298428.1">
    <property type="nucleotide sequence ID" value="NZ_JBEPLU010000004.1"/>
</dbReference>
<keyword evidence="2" id="KW-1185">Reference proteome</keyword>
<protein>
    <recommendedName>
        <fullName evidence="3">Lipoprotein</fullName>
    </recommendedName>
</protein>
<dbReference type="Proteomes" id="UP001549110">
    <property type="component" value="Unassembled WGS sequence"/>
</dbReference>
<reference evidence="1 2" key="1">
    <citation type="submission" date="2024-06" db="EMBL/GenBank/DDBJ databases">
        <title>Genomic Encyclopedia of Type Strains, Phase IV (KMG-IV): sequencing the most valuable type-strain genomes for metagenomic binning, comparative biology and taxonomic classification.</title>
        <authorList>
            <person name="Goeker M."/>
        </authorList>
    </citation>
    <scope>NUCLEOTIDE SEQUENCE [LARGE SCALE GENOMIC DNA]</scope>
    <source>
        <strain evidence="1 2">DSM 17809</strain>
    </source>
</reference>
<gene>
    <name evidence="1" type="ORF">ABID41_003695</name>
</gene>
<dbReference type="PROSITE" id="PS51257">
    <property type="entry name" value="PROKAR_LIPOPROTEIN"/>
    <property type="match status" value="1"/>
</dbReference>
<evidence type="ECO:0000313" key="2">
    <source>
        <dbReference type="Proteomes" id="UP001549110"/>
    </source>
</evidence>
<proteinExistence type="predicted"/>
<organism evidence="1 2">
    <name type="scientific">Phenylobacterium koreense</name>
    <dbReference type="NCBI Taxonomy" id="266125"/>
    <lineage>
        <taxon>Bacteria</taxon>
        <taxon>Pseudomonadati</taxon>
        <taxon>Pseudomonadota</taxon>
        <taxon>Alphaproteobacteria</taxon>
        <taxon>Caulobacterales</taxon>
        <taxon>Caulobacteraceae</taxon>
        <taxon>Phenylobacterium</taxon>
    </lineage>
</organism>
<sequence length="199" mass="21645">MRRLLSAGLALLMLSACDKPNAPEVQTTWSKVEWDDAVRTFRFDGEQAEVIRIWDLARDPSGVEVLNALGGIRPGDGLAIYGTMPDPGLRTDGAVGVRGAEGGLLVVRLTRLKDAGPWDGSMFYSTAKHGESARFTNRPLRTEPPRLGRTTILVYDMSAAPVGARDWRKSVIKRLRVDLDANGGGEVVVHQIALVREPG</sequence>